<feature type="region of interest" description="Disordered" evidence="12">
    <location>
        <begin position="36"/>
        <end position="57"/>
    </location>
</feature>
<feature type="chain" id="PRO_5010110876" evidence="13">
    <location>
        <begin position="26"/>
        <end position="745"/>
    </location>
</feature>
<evidence type="ECO:0000256" key="10">
    <source>
        <dbReference type="PROSITE-ProRule" id="PRU01360"/>
    </source>
</evidence>
<dbReference type="KEGG" id="ssg:Selsp_2147"/>
<proteinExistence type="inferred from homology"/>
<dbReference type="Gene3D" id="2.40.170.20">
    <property type="entry name" value="TonB-dependent receptor, beta-barrel domain"/>
    <property type="match status" value="1"/>
</dbReference>
<dbReference type="PANTHER" id="PTHR30069">
    <property type="entry name" value="TONB-DEPENDENT OUTER MEMBRANE RECEPTOR"/>
    <property type="match status" value="1"/>
</dbReference>
<dbReference type="AlphaFoldDB" id="C9LWU8"/>
<dbReference type="PROSITE" id="PS52016">
    <property type="entry name" value="TONB_DEPENDENT_REC_3"/>
    <property type="match status" value="1"/>
</dbReference>
<evidence type="ECO:0000256" key="8">
    <source>
        <dbReference type="ARBA" id="ARBA00023170"/>
    </source>
</evidence>
<dbReference type="Pfam" id="PF00593">
    <property type="entry name" value="TonB_dep_Rec_b-barrel"/>
    <property type="match status" value="1"/>
</dbReference>
<evidence type="ECO:0000259" key="14">
    <source>
        <dbReference type="Pfam" id="PF00593"/>
    </source>
</evidence>
<dbReference type="SUPFAM" id="SSF56935">
    <property type="entry name" value="Porins"/>
    <property type="match status" value="1"/>
</dbReference>
<keyword evidence="7 10" id="KW-0472">Membrane</keyword>
<comment type="subcellular location">
    <subcellularLocation>
        <location evidence="1 10">Cell outer membrane</location>
        <topology evidence="1 10">Multi-pass membrane protein</topology>
    </subcellularLocation>
</comment>
<keyword evidence="2 10" id="KW-0813">Transport</keyword>
<reference evidence="17 18" key="1">
    <citation type="submission" date="2009-09" db="EMBL/GenBank/DDBJ databases">
        <authorList>
            <person name="Weinstock G."/>
            <person name="Sodergren E."/>
            <person name="Clifton S."/>
            <person name="Fulton L."/>
            <person name="Fulton B."/>
            <person name="Courtney L."/>
            <person name="Fronick C."/>
            <person name="Harrison M."/>
            <person name="Strong C."/>
            <person name="Farmer C."/>
            <person name="Delahaunty K."/>
            <person name="Markovic C."/>
            <person name="Hall O."/>
            <person name="Minx P."/>
            <person name="Tomlinson C."/>
            <person name="Mitreva M."/>
            <person name="Nelson J."/>
            <person name="Hou S."/>
            <person name="Wollam A."/>
            <person name="Pepin K.H."/>
            <person name="Johnson M."/>
            <person name="Bhonagiri V."/>
            <person name="Nash W.E."/>
            <person name="Warren W."/>
            <person name="Chinwalla A."/>
            <person name="Mardis E.R."/>
            <person name="Wilson R.K."/>
        </authorList>
    </citation>
    <scope>NUCLEOTIDE SEQUENCE [LARGE SCALE GENOMIC DNA]</scope>
    <source>
        <strain evidence="17">ATCC 35185</strain>
        <strain evidence="18">ATCC 35185 / DSM 20758 / VPI D19B-28</strain>
    </source>
</reference>
<accession>C9LWU8</accession>
<keyword evidence="5 13" id="KW-0732">Signal</keyword>
<reference evidence="16 19" key="2">
    <citation type="submission" date="2011-04" db="EMBL/GenBank/DDBJ databases">
        <title>The complete genome of Selenomonas sputigena DSM 20758.</title>
        <authorList>
            <consortium name="US DOE Joint Genome Institute (JGI-PGF)"/>
            <person name="Lucas S."/>
            <person name="Copeland A."/>
            <person name="Lapidus A."/>
            <person name="Bruce D."/>
            <person name="Goodwin L."/>
            <person name="Pitluck S."/>
            <person name="Peters L."/>
            <person name="Kyrpides N."/>
            <person name="Mavromatis K."/>
            <person name="Ivanova N."/>
            <person name="Ovchinnikova G."/>
            <person name="Teshima H."/>
            <person name="Detter J.C."/>
            <person name="Tapia R."/>
            <person name="Han C."/>
            <person name="Land M."/>
            <person name="Hauser L."/>
            <person name="Markowitz V."/>
            <person name="Cheng J.-F."/>
            <person name="Hugenholtz P."/>
            <person name="Woyke T."/>
            <person name="Wu D."/>
            <person name="Gronow S."/>
            <person name="Wellnitz S."/>
            <person name="Schneider S."/>
            <person name="Klenk H.-P."/>
            <person name="Eisen J.A."/>
        </authorList>
    </citation>
    <scope>NUCLEOTIDE SEQUENCE [LARGE SCALE GENOMIC DNA]</scope>
    <source>
        <strain evidence="16">ATCC 35185</strain>
        <strain evidence="19">ATCC 35185 / DSM 20758 / VPI D19B-28</strain>
    </source>
</reference>
<evidence type="ECO:0000256" key="9">
    <source>
        <dbReference type="ARBA" id="ARBA00023237"/>
    </source>
</evidence>
<gene>
    <name evidence="16" type="ordered locus">Selsp_2147</name>
    <name evidence="17" type="ORF">SELSPUOL_01953</name>
</gene>
<dbReference type="InterPro" id="IPR039426">
    <property type="entry name" value="TonB-dep_rcpt-like"/>
</dbReference>
<evidence type="ECO:0000313" key="17">
    <source>
        <dbReference type="EMBL" id="EEX76624.1"/>
    </source>
</evidence>
<dbReference type="InterPro" id="IPR000531">
    <property type="entry name" value="Beta-barrel_TonB"/>
</dbReference>
<evidence type="ECO:0000256" key="1">
    <source>
        <dbReference type="ARBA" id="ARBA00004571"/>
    </source>
</evidence>
<keyword evidence="9 10" id="KW-0998">Cell outer membrane</keyword>
<keyword evidence="4 10" id="KW-0812">Transmembrane</keyword>
<name>C9LWU8_SELS3</name>
<dbReference type="HOGENOM" id="CLU_008287_18_5_9"/>
<dbReference type="EMBL" id="ACKP02000046">
    <property type="protein sequence ID" value="EEX76624.1"/>
    <property type="molecule type" value="Genomic_DNA"/>
</dbReference>
<dbReference type="GO" id="GO:0015344">
    <property type="term" value="F:siderophore uptake transmembrane transporter activity"/>
    <property type="evidence" value="ECO:0007669"/>
    <property type="project" value="TreeGrafter"/>
</dbReference>
<dbReference type="Proteomes" id="UP000011124">
    <property type="component" value="Chromosome"/>
</dbReference>
<dbReference type="Proteomes" id="UP000003505">
    <property type="component" value="Unassembled WGS sequence"/>
</dbReference>
<dbReference type="PANTHER" id="PTHR30069:SF29">
    <property type="entry name" value="HEMOGLOBIN AND HEMOGLOBIN-HAPTOGLOBIN-BINDING PROTEIN 1-RELATED"/>
    <property type="match status" value="1"/>
</dbReference>
<dbReference type="InterPro" id="IPR012910">
    <property type="entry name" value="Plug_dom"/>
</dbReference>
<dbReference type="OrthoDB" id="9763670at2"/>
<evidence type="ECO:0000313" key="16">
    <source>
        <dbReference type="EMBL" id="AEC01094.1"/>
    </source>
</evidence>
<keyword evidence="19" id="KW-1185">Reference proteome</keyword>
<dbReference type="GO" id="GO:0044718">
    <property type="term" value="P:siderophore transmembrane transport"/>
    <property type="evidence" value="ECO:0007669"/>
    <property type="project" value="TreeGrafter"/>
</dbReference>
<evidence type="ECO:0000256" key="7">
    <source>
        <dbReference type="ARBA" id="ARBA00023136"/>
    </source>
</evidence>
<feature type="compositionally biased region" description="Low complexity" evidence="12">
    <location>
        <begin position="36"/>
        <end position="50"/>
    </location>
</feature>
<evidence type="ECO:0000256" key="4">
    <source>
        <dbReference type="ARBA" id="ARBA00022692"/>
    </source>
</evidence>
<dbReference type="InterPro" id="IPR036942">
    <property type="entry name" value="Beta-barrel_TonB_sf"/>
</dbReference>
<keyword evidence="6 11" id="KW-0798">TonB box</keyword>
<dbReference type="RefSeq" id="WP_006193258.1">
    <property type="nucleotide sequence ID" value="NC_015437.1"/>
</dbReference>
<feature type="domain" description="TonB-dependent receptor plug" evidence="15">
    <location>
        <begin position="69"/>
        <end position="173"/>
    </location>
</feature>
<organism evidence="17 18">
    <name type="scientific">Selenomonas sputigena (strain ATCC 35185 / DSM 20758 / CCUG 44933 / VPI D19B-28)</name>
    <dbReference type="NCBI Taxonomy" id="546271"/>
    <lineage>
        <taxon>Bacteria</taxon>
        <taxon>Bacillati</taxon>
        <taxon>Bacillota</taxon>
        <taxon>Negativicutes</taxon>
        <taxon>Selenomonadales</taxon>
        <taxon>Selenomonadaceae</taxon>
        <taxon>Selenomonas</taxon>
    </lineage>
</organism>
<evidence type="ECO:0000256" key="3">
    <source>
        <dbReference type="ARBA" id="ARBA00022452"/>
    </source>
</evidence>
<dbReference type="CDD" id="cd01347">
    <property type="entry name" value="ligand_gated_channel"/>
    <property type="match status" value="1"/>
</dbReference>
<dbReference type="InterPro" id="IPR037066">
    <property type="entry name" value="Plug_dom_sf"/>
</dbReference>
<evidence type="ECO:0000259" key="15">
    <source>
        <dbReference type="Pfam" id="PF07715"/>
    </source>
</evidence>
<evidence type="ECO:0000256" key="11">
    <source>
        <dbReference type="RuleBase" id="RU003357"/>
    </source>
</evidence>
<dbReference type="STRING" id="546271.Selsp_2147"/>
<keyword evidence="8 17" id="KW-0675">Receptor</keyword>
<dbReference type="EMBL" id="CP002637">
    <property type="protein sequence ID" value="AEC01094.1"/>
    <property type="molecule type" value="Genomic_DNA"/>
</dbReference>
<comment type="similarity">
    <text evidence="10 11">Belongs to the TonB-dependent receptor family.</text>
</comment>
<evidence type="ECO:0000256" key="2">
    <source>
        <dbReference type="ARBA" id="ARBA00022448"/>
    </source>
</evidence>
<dbReference type="Gene3D" id="2.170.130.10">
    <property type="entry name" value="TonB-dependent receptor, plug domain"/>
    <property type="match status" value="1"/>
</dbReference>
<feature type="domain" description="TonB-dependent receptor-like beta-barrel" evidence="14">
    <location>
        <begin position="291"/>
        <end position="721"/>
    </location>
</feature>
<dbReference type="Pfam" id="PF07715">
    <property type="entry name" value="Plug"/>
    <property type="match status" value="1"/>
</dbReference>
<sequence length="745" mass="84126">MNPWKKKCLTLAVICSVMGTTQVYAAEKSAETTNTAVDSTTVSTETSSAAEGHDLGETTVTATRVAEPVNKVPANVTVITAKELEKRHVFSLREALAREAGIYVAPTAEVKDGLELRGFSGPNILVMYNGQQLNTAFDGGVNWDSIPLSDIERIEIVRGASSSLYGGHAVAGVINIITKKPKKPENPEQQLLHGKIEVSHGSNNTWQRGMQVTGGDGKLDFRLGYEKRTSDGWVGHYATTDEWYDTGVTPDATGVFPKLSDGEYIVGSRGARKKSSENVFFDMNYDFDANRSFSYTYMHNSYKYSYHDPITYLRDASGNPTFSGTVLLPNGNYISVSPGDFLGYMGKREQDVHKLRYEDKKNSFTANIGYSDTTKDGYSGASRRATSIDWTGLGNRAEYPTKNYNIEAQKKWTIKNHTLLAGFAWMKDKMRYRAVDLHHWKDWSSEYGDPYAQSGGSIISTALFVQDELELDPRWRLQVGLRYDRFDKKDGYSYIDDVRKDYEDTAFNAWSPKFAVTYEPQKDTMIYASFGKSFNPPSIYRLYRRAGDDPRSIKANPDLTPEKSTTYELGMKQKINKNTSYGLTFFRVDTKDKIAIATRNGIRAYYNMNEAMIKGIEFDVKHRLSRDWRVYLNYTFESGEYTSGGDTYRDWDLPKHMAGFGIDYTCGKFGGVLDARYVAARQDVDTITGEYGSEDSFFTTNLCLTYKFDDSFRMQFGIDNLFNRHFYANEAASDRTYSLGAMYSF</sequence>
<protein>
    <submittedName>
        <fullName evidence="17">TonB-dependent receptor</fullName>
    </submittedName>
</protein>
<evidence type="ECO:0000256" key="13">
    <source>
        <dbReference type="SAM" id="SignalP"/>
    </source>
</evidence>
<evidence type="ECO:0000256" key="12">
    <source>
        <dbReference type="SAM" id="MobiDB-lite"/>
    </source>
</evidence>
<evidence type="ECO:0000256" key="5">
    <source>
        <dbReference type="ARBA" id="ARBA00022729"/>
    </source>
</evidence>
<keyword evidence="3 10" id="KW-1134">Transmembrane beta strand</keyword>
<feature type="signal peptide" evidence="13">
    <location>
        <begin position="1"/>
        <end position="25"/>
    </location>
</feature>
<dbReference type="eggNOG" id="COG4771">
    <property type="taxonomic scope" value="Bacteria"/>
</dbReference>
<evidence type="ECO:0000313" key="18">
    <source>
        <dbReference type="Proteomes" id="UP000003505"/>
    </source>
</evidence>
<evidence type="ECO:0000256" key="6">
    <source>
        <dbReference type="ARBA" id="ARBA00023077"/>
    </source>
</evidence>
<dbReference type="GO" id="GO:0009279">
    <property type="term" value="C:cell outer membrane"/>
    <property type="evidence" value="ECO:0007669"/>
    <property type="project" value="UniProtKB-SubCell"/>
</dbReference>
<evidence type="ECO:0000313" key="19">
    <source>
        <dbReference type="Proteomes" id="UP000011124"/>
    </source>
</evidence>